<dbReference type="EMBL" id="JH432170">
    <property type="status" value="NOT_ANNOTATED_CDS"/>
    <property type="molecule type" value="Genomic_DNA"/>
</dbReference>
<dbReference type="Proteomes" id="UP000014500">
    <property type="component" value="Unassembled WGS sequence"/>
</dbReference>
<dbReference type="AlphaFoldDB" id="T1JFJ5"/>
<organism evidence="1 2">
    <name type="scientific">Strigamia maritima</name>
    <name type="common">European centipede</name>
    <name type="synonym">Geophilus maritimus</name>
    <dbReference type="NCBI Taxonomy" id="126957"/>
    <lineage>
        <taxon>Eukaryota</taxon>
        <taxon>Metazoa</taxon>
        <taxon>Ecdysozoa</taxon>
        <taxon>Arthropoda</taxon>
        <taxon>Myriapoda</taxon>
        <taxon>Chilopoda</taxon>
        <taxon>Pleurostigmophora</taxon>
        <taxon>Geophilomorpha</taxon>
        <taxon>Linotaeniidae</taxon>
        <taxon>Strigamia</taxon>
    </lineage>
</organism>
<dbReference type="EnsemblMetazoa" id="SMAR012609-RA">
    <property type="protein sequence ID" value="SMAR012609-PA"/>
    <property type="gene ID" value="SMAR012609"/>
</dbReference>
<proteinExistence type="predicted"/>
<reference evidence="1" key="2">
    <citation type="submission" date="2015-02" db="UniProtKB">
        <authorList>
            <consortium name="EnsemblMetazoa"/>
        </authorList>
    </citation>
    <scope>IDENTIFICATION</scope>
</reference>
<dbReference type="HOGENOM" id="CLU_2561189_0_0_1"/>
<accession>T1JFJ5</accession>
<protein>
    <submittedName>
        <fullName evidence="1">Uncharacterized protein</fullName>
    </submittedName>
</protein>
<keyword evidence="2" id="KW-1185">Reference proteome</keyword>
<evidence type="ECO:0000313" key="2">
    <source>
        <dbReference type="Proteomes" id="UP000014500"/>
    </source>
</evidence>
<name>T1JFJ5_STRMM</name>
<evidence type="ECO:0000313" key="1">
    <source>
        <dbReference type="EnsemblMetazoa" id="SMAR012609-PA"/>
    </source>
</evidence>
<reference evidence="2" key="1">
    <citation type="submission" date="2011-05" db="EMBL/GenBank/DDBJ databases">
        <authorList>
            <person name="Richards S.R."/>
            <person name="Qu J."/>
            <person name="Jiang H."/>
            <person name="Jhangiani S.N."/>
            <person name="Agravi P."/>
            <person name="Goodspeed R."/>
            <person name="Gross S."/>
            <person name="Mandapat C."/>
            <person name="Jackson L."/>
            <person name="Mathew T."/>
            <person name="Pu L."/>
            <person name="Thornton R."/>
            <person name="Saada N."/>
            <person name="Wilczek-Boney K.B."/>
            <person name="Lee S."/>
            <person name="Kovar C."/>
            <person name="Wu Y."/>
            <person name="Scherer S.E."/>
            <person name="Worley K.C."/>
            <person name="Muzny D.M."/>
            <person name="Gibbs R."/>
        </authorList>
    </citation>
    <scope>NUCLEOTIDE SEQUENCE</scope>
    <source>
        <strain evidence="2">Brora</strain>
    </source>
</reference>
<sequence>MRVEQSQKRRRRSCHILQLETAITLRFAVQSRYFVLVSQFAIVKTAFHYNGLKQRHLTFHKQLTTVLTIQSELLSEASTSTD</sequence>